<evidence type="ECO:0000256" key="1">
    <source>
        <dbReference type="ARBA" id="ARBA00022679"/>
    </source>
</evidence>
<dbReference type="EC" id="2.7.6.2" evidence="5"/>
<evidence type="ECO:0000259" key="6">
    <source>
        <dbReference type="Pfam" id="PF04263"/>
    </source>
</evidence>
<dbReference type="Pfam" id="PF04263">
    <property type="entry name" value="TPK_catalytic"/>
    <property type="match status" value="1"/>
</dbReference>
<dbReference type="InterPro" id="IPR006282">
    <property type="entry name" value="Thi_PPkinase"/>
</dbReference>
<evidence type="ECO:0000313" key="8">
    <source>
        <dbReference type="EMBL" id="RDU71712.1"/>
    </source>
</evidence>
<dbReference type="Pfam" id="PF21275">
    <property type="entry name" value="Thi_PPkinase_C"/>
    <property type="match status" value="1"/>
</dbReference>
<keyword evidence="2" id="KW-0547">Nucleotide-binding</keyword>
<dbReference type="GO" id="GO:0004788">
    <property type="term" value="F:thiamine diphosphokinase activity"/>
    <property type="evidence" value="ECO:0007669"/>
    <property type="project" value="UniProtKB-UniRule"/>
</dbReference>
<dbReference type="GO" id="GO:0006772">
    <property type="term" value="P:thiamine metabolic process"/>
    <property type="evidence" value="ECO:0007669"/>
    <property type="project" value="UniProtKB-UniRule"/>
</dbReference>
<dbReference type="PANTHER" id="PTHR41299">
    <property type="entry name" value="THIAMINE PYROPHOSPHOKINASE"/>
    <property type="match status" value="1"/>
</dbReference>
<evidence type="ECO:0000256" key="3">
    <source>
        <dbReference type="ARBA" id="ARBA00022777"/>
    </source>
</evidence>
<dbReference type="GO" id="GO:0005524">
    <property type="term" value="F:ATP binding"/>
    <property type="evidence" value="ECO:0007669"/>
    <property type="project" value="UniProtKB-KW"/>
</dbReference>
<evidence type="ECO:0000256" key="2">
    <source>
        <dbReference type="ARBA" id="ARBA00022741"/>
    </source>
</evidence>
<sequence>MRAVILANGSFPTSTSLIEELRGAEFLAVCDGAVRHLQGLGIEPSVVIGDLDSISQGLKEKYAQKLVHIQEQESNDLSKAFFYCVDKGFREFVILGASGEREDHTIANISLLFRFGKITEKIVMKSDFGSFSVHSLPCEVKSQKGNQISLFTSNPSLALSSKGLKYPLASLSLPLWASGTLNEALDESFSLSGDEGLVVVYQTNY</sequence>
<dbReference type="RefSeq" id="WP_115568922.1">
    <property type="nucleotide sequence ID" value="NZ_NXLV01000002.1"/>
</dbReference>
<dbReference type="NCBIfam" id="TIGR01378">
    <property type="entry name" value="thi_PPkinase"/>
    <property type="match status" value="1"/>
</dbReference>
<dbReference type="Gene3D" id="3.40.50.10240">
    <property type="entry name" value="Thiamin pyrophosphokinase, catalytic domain"/>
    <property type="match status" value="1"/>
</dbReference>
<feature type="domain" description="Thiamin pyrophosphokinase-like substrate-binding" evidence="7">
    <location>
        <begin position="129"/>
        <end position="201"/>
    </location>
</feature>
<dbReference type="InterPro" id="IPR053149">
    <property type="entry name" value="TPK"/>
</dbReference>
<dbReference type="GO" id="GO:0009229">
    <property type="term" value="P:thiamine diphosphate biosynthetic process"/>
    <property type="evidence" value="ECO:0007669"/>
    <property type="project" value="InterPro"/>
</dbReference>
<proteinExistence type="predicted"/>
<dbReference type="AlphaFoldDB" id="A0A3D8J2E0"/>
<dbReference type="EMBL" id="NXLV01000002">
    <property type="protein sequence ID" value="RDU71712.1"/>
    <property type="molecule type" value="Genomic_DNA"/>
</dbReference>
<comment type="caution">
    <text evidence="8">The sequence shown here is derived from an EMBL/GenBank/DDBJ whole genome shotgun (WGS) entry which is preliminary data.</text>
</comment>
<dbReference type="OrthoDB" id="7057856at2"/>
<keyword evidence="3 8" id="KW-0418">Kinase</keyword>
<dbReference type="Proteomes" id="UP000257045">
    <property type="component" value="Unassembled WGS sequence"/>
</dbReference>
<evidence type="ECO:0000313" key="9">
    <source>
        <dbReference type="Proteomes" id="UP000257045"/>
    </source>
</evidence>
<reference evidence="8 9" key="1">
    <citation type="submission" date="2018-04" db="EMBL/GenBank/DDBJ databases">
        <title>Novel Campyloabacter and Helicobacter Species and Strains.</title>
        <authorList>
            <person name="Mannion A.J."/>
            <person name="Shen Z."/>
            <person name="Fox J.G."/>
        </authorList>
    </citation>
    <scope>NUCLEOTIDE SEQUENCE [LARGE SCALE GENOMIC DNA]</scope>
    <source>
        <strain evidence="8 9">MIT 04-9366</strain>
    </source>
</reference>
<keyword evidence="9" id="KW-1185">Reference proteome</keyword>
<dbReference type="InterPro" id="IPR007371">
    <property type="entry name" value="TPK_catalytic"/>
</dbReference>
<dbReference type="InterPro" id="IPR049442">
    <property type="entry name" value="Thi_PPkinase-like_C"/>
</dbReference>
<protein>
    <recommendedName>
        <fullName evidence="5">Thiamine diphosphokinase</fullName>
        <ecNumber evidence="5">2.7.6.2</ecNumber>
    </recommendedName>
</protein>
<feature type="domain" description="Thiamin pyrophosphokinase catalytic" evidence="6">
    <location>
        <begin position="21"/>
        <end position="122"/>
    </location>
</feature>
<keyword evidence="4" id="KW-0067">ATP-binding</keyword>
<organism evidence="8 9">
    <name type="scientific">Helicobacter brantae</name>
    <dbReference type="NCBI Taxonomy" id="375927"/>
    <lineage>
        <taxon>Bacteria</taxon>
        <taxon>Pseudomonadati</taxon>
        <taxon>Campylobacterota</taxon>
        <taxon>Epsilonproteobacteria</taxon>
        <taxon>Campylobacterales</taxon>
        <taxon>Helicobacteraceae</taxon>
        <taxon>Helicobacter</taxon>
    </lineage>
</organism>
<dbReference type="GO" id="GO:0016301">
    <property type="term" value="F:kinase activity"/>
    <property type="evidence" value="ECO:0007669"/>
    <property type="project" value="UniProtKB-KW"/>
</dbReference>
<name>A0A3D8J2E0_9HELI</name>
<dbReference type="CDD" id="cd07995">
    <property type="entry name" value="TPK"/>
    <property type="match status" value="1"/>
</dbReference>
<gene>
    <name evidence="8" type="ORF">CQA58_01355</name>
</gene>
<dbReference type="InterPro" id="IPR036759">
    <property type="entry name" value="TPK_catalytic_sf"/>
</dbReference>
<keyword evidence="1" id="KW-0808">Transferase</keyword>
<accession>A0A3D8J2E0</accession>
<evidence type="ECO:0000256" key="5">
    <source>
        <dbReference type="NCBIfam" id="TIGR01378"/>
    </source>
</evidence>
<evidence type="ECO:0000256" key="4">
    <source>
        <dbReference type="ARBA" id="ARBA00022840"/>
    </source>
</evidence>
<evidence type="ECO:0000259" key="7">
    <source>
        <dbReference type="Pfam" id="PF21275"/>
    </source>
</evidence>
<dbReference type="SUPFAM" id="SSF63999">
    <property type="entry name" value="Thiamin pyrophosphokinase, catalytic domain"/>
    <property type="match status" value="1"/>
</dbReference>
<dbReference type="PANTHER" id="PTHR41299:SF1">
    <property type="entry name" value="THIAMINE PYROPHOSPHOKINASE"/>
    <property type="match status" value="1"/>
</dbReference>